<proteinExistence type="predicted"/>
<dbReference type="AlphaFoldDB" id="A0A834T4S4"/>
<dbReference type="EMBL" id="JAAIUW010000009">
    <property type="protein sequence ID" value="KAF7814860.1"/>
    <property type="molecule type" value="Genomic_DNA"/>
</dbReference>
<evidence type="ECO:0000313" key="2">
    <source>
        <dbReference type="EMBL" id="KAF7814860.1"/>
    </source>
</evidence>
<protein>
    <submittedName>
        <fullName evidence="2">Uncharacterized protein</fullName>
    </submittedName>
</protein>
<name>A0A834T4S4_9FABA</name>
<feature type="region of interest" description="Disordered" evidence="1">
    <location>
        <begin position="1"/>
        <end position="36"/>
    </location>
</feature>
<keyword evidence="3" id="KW-1185">Reference proteome</keyword>
<organism evidence="2 3">
    <name type="scientific">Senna tora</name>
    <dbReference type="NCBI Taxonomy" id="362788"/>
    <lineage>
        <taxon>Eukaryota</taxon>
        <taxon>Viridiplantae</taxon>
        <taxon>Streptophyta</taxon>
        <taxon>Embryophyta</taxon>
        <taxon>Tracheophyta</taxon>
        <taxon>Spermatophyta</taxon>
        <taxon>Magnoliopsida</taxon>
        <taxon>eudicotyledons</taxon>
        <taxon>Gunneridae</taxon>
        <taxon>Pentapetalae</taxon>
        <taxon>rosids</taxon>
        <taxon>fabids</taxon>
        <taxon>Fabales</taxon>
        <taxon>Fabaceae</taxon>
        <taxon>Caesalpinioideae</taxon>
        <taxon>Cassia clade</taxon>
        <taxon>Senna</taxon>
    </lineage>
</organism>
<feature type="compositionally biased region" description="Basic and acidic residues" evidence="1">
    <location>
        <begin position="25"/>
        <end position="35"/>
    </location>
</feature>
<comment type="caution">
    <text evidence="2">The sequence shown here is derived from an EMBL/GenBank/DDBJ whole genome shotgun (WGS) entry which is preliminary data.</text>
</comment>
<dbReference type="Proteomes" id="UP000634136">
    <property type="component" value="Unassembled WGS sequence"/>
</dbReference>
<feature type="compositionally biased region" description="Polar residues" evidence="1">
    <location>
        <begin position="1"/>
        <end position="23"/>
    </location>
</feature>
<gene>
    <name evidence="2" type="ORF">G2W53_028829</name>
</gene>
<evidence type="ECO:0000313" key="3">
    <source>
        <dbReference type="Proteomes" id="UP000634136"/>
    </source>
</evidence>
<reference evidence="2" key="1">
    <citation type="submission" date="2020-09" db="EMBL/GenBank/DDBJ databases">
        <title>Genome-Enabled Discovery of Anthraquinone Biosynthesis in Senna tora.</title>
        <authorList>
            <person name="Kang S.-H."/>
            <person name="Pandey R.P."/>
            <person name="Lee C.-M."/>
            <person name="Sim J.-S."/>
            <person name="Jeong J.-T."/>
            <person name="Choi B.-S."/>
            <person name="Jung M."/>
            <person name="Ginzburg D."/>
            <person name="Zhao K."/>
            <person name="Won S.Y."/>
            <person name="Oh T.-J."/>
            <person name="Yu Y."/>
            <person name="Kim N.-H."/>
            <person name="Lee O.R."/>
            <person name="Lee T.-H."/>
            <person name="Bashyal P."/>
            <person name="Kim T.-S."/>
            <person name="Lee W.-H."/>
            <person name="Kawkins C."/>
            <person name="Kim C.-K."/>
            <person name="Kim J.S."/>
            <person name="Ahn B.O."/>
            <person name="Rhee S.Y."/>
            <person name="Sohng J.K."/>
        </authorList>
    </citation>
    <scope>NUCLEOTIDE SEQUENCE</scope>
    <source>
        <tissue evidence="2">Leaf</tissue>
    </source>
</reference>
<accession>A0A834T4S4</accession>
<evidence type="ECO:0000256" key="1">
    <source>
        <dbReference type="SAM" id="MobiDB-lite"/>
    </source>
</evidence>
<sequence length="146" mass="16587">MDSINLTGKTKQLLTPSLNSPSTKRSRDHEAENEANHYVMPDNVKFRQQSALSDLTNVSQTQQMSLPHNSLFVPNYFYPANHYVTPDNVKFSQRSALSDLTNVSQTQQISLPHNSLFVPNYFYPRYQTHMPSHIGFTPLVLSSGML</sequence>